<proteinExistence type="predicted"/>
<keyword evidence="2" id="KW-1133">Transmembrane helix</keyword>
<dbReference type="AlphaFoldDB" id="A0A8H6ITW2"/>
<feature type="transmembrane region" description="Helical" evidence="2">
    <location>
        <begin position="21"/>
        <end position="42"/>
    </location>
</feature>
<keyword evidence="4" id="KW-1185">Reference proteome</keyword>
<comment type="caution">
    <text evidence="3">The sequence shown here is derived from an EMBL/GenBank/DDBJ whole genome shotgun (WGS) entry which is preliminary data.</text>
</comment>
<feature type="region of interest" description="Disordered" evidence="1">
    <location>
        <begin position="61"/>
        <end position="88"/>
    </location>
</feature>
<evidence type="ECO:0000313" key="4">
    <source>
        <dbReference type="Proteomes" id="UP000652219"/>
    </source>
</evidence>
<protein>
    <submittedName>
        <fullName evidence="3">Uncharacterized protein</fullName>
    </submittedName>
</protein>
<evidence type="ECO:0000256" key="2">
    <source>
        <dbReference type="SAM" id="Phobius"/>
    </source>
</evidence>
<keyword evidence="2" id="KW-0472">Membrane</keyword>
<dbReference type="EMBL" id="WIGN01000344">
    <property type="protein sequence ID" value="KAF6798112.1"/>
    <property type="molecule type" value="Genomic_DNA"/>
</dbReference>
<dbReference type="Proteomes" id="UP000652219">
    <property type="component" value="Unassembled WGS sequence"/>
</dbReference>
<name>A0A8H6ITW2_9PEZI</name>
<reference evidence="3 4" key="1">
    <citation type="journal article" date="2020" name="Phytopathology">
        <title>Genome Sequence Resources of Colletotrichum truncatum, C. plurivorum, C. musicola, and C. sojae: Four Species Pathogenic to Soybean (Glycine max).</title>
        <authorList>
            <person name="Rogerio F."/>
            <person name="Boufleur T.R."/>
            <person name="Ciampi-Guillardi M."/>
            <person name="Sukno S.A."/>
            <person name="Thon M.R."/>
            <person name="Massola Junior N.S."/>
            <person name="Baroncelli R."/>
        </authorList>
    </citation>
    <scope>NUCLEOTIDE SEQUENCE [LARGE SCALE GENOMIC DNA]</scope>
    <source>
        <strain evidence="3 4">LFN0009</strain>
    </source>
</reference>
<organism evidence="3 4">
    <name type="scientific">Colletotrichum sojae</name>
    <dbReference type="NCBI Taxonomy" id="2175907"/>
    <lineage>
        <taxon>Eukaryota</taxon>
        <taxon>Fungi</taxon>
        <taxon>Dikarya</taxon>
        <taxon>Ascomycota</taxon>
        <taxon>Pezizomycotina</taxon>
        <taxon>Sordariomycetes</taxon>
        <taxon>Hypocreomycetidae</taxon>
        <taxon>Glomerellales</taxon>
        <taxon>Glomerellaceae</taxon>
        <taxon>Colletotrichum</taxon>
        <taxon>Colletotrichum orchidearum species complex</taxon>
    </lineage>
</organism>
<sequence>MGARGANHGLAPFQLSTSGEAFADLLLFSGTGWVSLCPAFVLDLKRRDHAVRHGTSPVVVHSSSTTTARALPNGAQLAVETPQRQRMN</sequence>
<keyword evidence="2" id="KW-0812">Transmembrane</keyword>
<evidence type="ECO:0000313" key="3">
    <source>
        <dbReference type="EMBL" id="KAF6798112.1"/>
    </source>
</evidence>
<gene>
    <name evidence="3" type="ORF">CSOJ01_12833</name>
</gene>
<accession>A0A8H6ITW2</accession>
<evidence type="ECO:0000256" key="1">
    <source>
        <dbReference type="SAM" id="MobiDB-lite"/>
    </source>
</evidence>